<evidence type="ECO:0000313" key="2">
    <source>
        <dbReference type="Proteomes" id="UP001204439"/>
    </source>
</evidence>
<keyword evidence="2" id="KW-1185">Reference proteome</keyword>
<evidence type="ECO:0000313" key="1">
    <source>
        <dbReference type="EMBL" id="MDW8548861.1"/>
    </source>
</evidence>
<accession>A0ABU4JGQ0</accession>
<gene>
    <name evidence="1" type="ORF">NG800_008060</name>
</gene>
<organism evidence="1 2">
    <name type="scientific">Epilithonimonas ginsengisoli</name>
    <dbReference type="NCBI Taxonomy" id="1245592"/>
    <lineage>
        <taxon>Bacteria</taxon>
        <taxon>Pseudomonadati</taxon>
        <taxon>Bacteroidota</taxon>
        <taxon>Flavobacteriia</taxon>
        <taxon>Flavobacteriales</taxon>
        <taxon>Weeksellaceae</taxon>
        <taxon>Chryseobacterium group</taxon>
        <taxon>Epilithonimonas</taxon>
    </lineage>
</organism>
<sequence>MNLIQEYIELTKNCALTDYGDKKSVQLHNKSVDKMYQISEKIGYEQTPETIDDFANLLEINENKINVWAAVHILECVPVDNTIEEKALKIIKQQAAGDSSEAMGFKIWLDNYKRKQNENI</sequence>
<name>A0ABU4JGQ0_9FLAO</name>
<dbReference type="EMBL" id="JAMXLT020000011">
    <property type="protein sequence ID" value="MDW8548861.1"/>
    <property type="molecule type" value="Genomic_DNA"/>
</dbReference>
<dbReference type="Proteomes" id="UP001204439">
    <property type="component" value="Unassembled WGS sequence"/>
</dbReference>
<proteinExistence type="predicted"/>
<reference evidence="1 2" key="1">
    <citation type="submission" date="2023-11" db="EMBL/GenBank/DDBJ databases">
        <title>First isolation, identification, and characterization of non-pathogenic Epilithonimonas ginsengisoli isolated from diseased farmed rainbow trout (Oncorhynchus mykiss) in Chile.</title>
        <authorList>
            <person name="Miranda C.D."/>
            <person name="Irgang R."/>
            <person name="Concha C."/>
            <person name="Rojas R."/>
            <person name="Avendano R."/>
        </authorList>
    </citation>
    <scope>NUCLEOTIDE SEQUENCE [LARGE SCALE GENOMIC DNA]</scope>
    <source>
        <strain evidence="1 2">FP99</strain>
    </source>
</reference>
<comment type="caution">
    <text evidence="1">The sequence shown here is derived from an EMBL/GenBank/DDBJ whole genome shotgun (WGS) entry which is preliminary data.</text>
</comment>
<dbReference type="RefSeq" id="WP_063968415.1">
    <property type="nucleotide sequence ID" value="NZ_JAMXLT020000011.1"/>
</dbReference>
<protein>
    <submittedName>
        <fullName evidence="1">Uncharacterized protein</fullName>
    </submittedName>
</protein>